<proteinExistence type="predicted"/>
<gene>
    <name evidence="1" type="ORF">MAR_023281</name>
</gene>
<dbReference type="InterPro" id="IPR043129">
    <property type="entry name" value="ATPase_NBD"/>
</dbReference>
<dbReference type="Gene3D" id="3.30.420.40">
    <property type="match status" value="2"/>
</dbReference>
<accession>A0ABY7DS39</accession>
<evidence type="ECO:0000313" key="1">
    <source>
        <dbReference type="EMBL" id="WAQ98908.1"/>
    </source>
</evidence>
<evidence type="ECO:0000313" key="2">
    <source>
        <dbReference type="Proteomes" id="UP001164746"/>
    </source>
</evidence>
<name>A0ABY7DS39_MYAAR</name>
<sequence length="375" mass="42320">MSSTWGDKKAVVAIDIGTSYTGLAYSLSGDYHADKKTEKIYTVFRYSWSYSSLNKTPTVLLLNPDKSFMAFGYDAEKRFAELAEDGIDESQYHYFKHFKMELYSDQAGISHDHLRIASEPECAAAYMHTYQLPKLSGSSKELFLMAEGDCYLILNMGNRTVDIAAHKINRQGKFEEIMHPHGGPWGGINVNLKFEQALVAVSGAATFERFRTEFSYDYLDFMRNFELKKLASPSECSNVVNITIPRAYVDCHTEENGEDFSTSLLGLASTAILAGSTFKKDKLKITNERFEMFFHDTFKHIIDNVGLLLERLRQRYSVKTIFCVGGFSDCKLLAKKIKETFSDKTVIIPPEAVGAIMRGAIIYGRDEGIIQSRIS</sequence>
<reference evidence="1" key="1">
    <citation type="submission" date="2022-11" db="EMBL/GenBank/DDBJ databases">
        <title>Centuries of genome instability and evolution in soft-shell clam transmissible cancer (bioRxiv).</title>
        <authorList>
            <person name="Hart S.F.M."/>
            <person name="Yonemitsu M.A."/>
            <person name="Giersch R.M."/>
            <person name="Beal B.F."/>
            <person name="Arriagada G."/>
            <person name="Davis B.W."/>
            <person name="Ostrander E.A."/>
            <person name="Goff S.P."/>
            <person name="Metzger M.J."/>
        </authorList>
    </citation>
    <scope>NUCLEOTIDE SEQUENCE</scope>
    <source>
        <strain evidence="1">MELC-2E11</strain>
        <tissue evidence="1">Siphon/mantle</tissue>
    </source>
</reference>
<dbReference type="Proteomes" id="UP001164746">
    <property type="component" value="Chromosome 3"/>
</dbReference>
<dbReference type="SUPFAM" id="SSF53067">
    <property type="entry name" value="Actin-like ATPase domain"/>
    <property type="match status" value="1"/>
</dbReference>
<keyword evidence="2" id="KW-1185">Reference proteome</keyword>
<dbReference type="Gene3D" id="3.90.640.10">
    <property type="entry name" value="Actin, Chain A, domain 4"/>
    <property type="match status" value="1"/>
</dbReference>
<organism evidence="1 2">
    <name type="scientific">Mya arenaria</name>
    <name type="common">Soft-shell clam</name>
    <dbReference type="NCBI Taxonomy" id="6604"/>
    <lineage>
        <taxon>Eukaryota</taxon>
        <taxon>Metazoa</taxon>
        <taxon>Spiralia</taxon>
        <taxon>Lophotrochozoa</taxon>
        <taxon>Mollusca</taxon>
        <taxon>Bivalvia</taxon>
        <taxon>Autobranchia</taxon>
        <taxon>Heteroconchia</taxon>
        <taxon>Euheterodonta</taxon>
        <taxon>Imparidentia</taxon>
        <taxon>Neoheterodontei</taxon>
        <taxon>Myida</taxon>
        <taxon>Myoidea</taxon>
        <taxon>Myidae</taxon>
        <taxon>Mya</taxon>
    </lineage>
</organism>
<dbReference type="PANTHER" id="PTHR14187:SF5">
    <property type="entry name" value="HEAT SHOCK 70 KDA PROTEIN 12A"/>
    <property type="match status" value="1"/>
</dbReference>
<dbReference type="PANTHER" id="PTHR14187">
    <property type="entry name" value="ALPHA KINASE/ELONGATION FACTOR 2 KINASE"/>
    <property type="match status" value="1"/>
</dbReference>
<protein>
    <submittedName>
        <fullName evidence="1">HS12A-like protein</fullName>
    </submittedName>
</protein>
<dbReference type="EMBL" id="CP111014">
    <property type="protein sequence ID" value="WAQ98908.1"/>
    <property type="molecule type" value="Genomic_DNA"/>
</dbReference>